<dbReference type="SUPFAM" id="SSF51905">
    <property type="entry name" value="FAD/NAD(P)-binding domain"/>
    <property type="match status" value="1"/>
</dbReference>
<gene>
    <name evidence="13" type="ORF">PHACT_01015</name>
</gene>
<dbReference type="EMBL" id="MASR01000001">
    <property type="protein sequence ID" value="OFE13836.1"/>
    <property type="molecule type" value="Genomic_DNA"/>
</dbReference>
<feature type="domain" description="Pyridine nucleotide-disulphide oxidoreductase dimerisation" evidence="11">
    <location>
        <begin position="337"/>
        <end position="445"/>
    </location>
</feature>
<dbReference type="Proteomes" id="UP000175669">
    <property type="component" value="Unassembled WGS sequence"/>
</dbReference>
<feature type="binding site" evidence="8">
    <location>
        <position position="302"/>
    </location>
    <ligand>
        <name>FAD</name>
        <dbReference type="ChEBI" id="CHEBI:57692"/>
    </ligand>
</feature>
<keyword evidence="6 10" id="KW-0676">Redox-active center</keyword>
<dbReference type="GO" id="GO:0050660">
    <property type="term" value="F:flavin adenine dinucleotide binding"/>
    <property type="evidence" value="ECO:0007669"/>
    <property type="project" value="InterPro"/>
</dbReference>
<dbReference type="OrthoDB" id="9800167at2"/>
<keyword evidence="4 10" id="KW-0560">Oxidoreductase</keyword>
<evidence type="ECO:0000256" key="5">
    <source>
        <dbReference type="ARBA" id="ARBA00023157"/>
    </source>
</evidence>
<dbReference type="NCBIfam" id="NF004776">
    <property type="entry name" value="PRK06116.1"/>
    <property type="match status" value="1"/>
</dbReference>
<feature type="domain" description="FAD/NAD(P)-binding" evidence="12">
    <location>
        <begin position="6"/>
        <end position="317"/>
    </location>
</feature>
<evidence type="ECO:0000256" key="6">
    <source>
        <dbReference type="ARBA" id="ARBA00023284"/>
    </source>
</evidence>
<comment type="similarity">
    <text evidence="1 10">Belongs to the class-I pyridine nucleotide-disulfide oxidoreductase family.</text>
</comment>
<dbReference type="GO" id="GO:0004362">
    <property type="term" value="F:glutathione-disulfide reductase (NADPH) activity"/>
    <property type="evidence" value="ECO:0007669"/>
    <property type="project" value="TreeGrafter"/>
</dbReference>
<evidence type="ECO:0000259" key="12">
    <source>
        <dbReference type="Pfam" id="PF07992"/>
    </source>
</evidence>
<feature type="binding site" evidence="8">
    <location>
        <position position="261"/>
    </location>
    <ligand>
        <name>NAD(+)</name>
        <dbReference type="ChEBI" id="CHEBI:57540"/>
    </ligand>
</feature>
<accession>A0A1E8CMY1</accession>
<keyword evidence="14" id="KW-1185">Reference proteome</keyword>
<evidence type="ECO:0000313" key="13">
    <source>
        <dbReference type="EMBL" id="OFE13836.1"/>
    </source>
</evidence>
<dbReference type="PIRSF" id="PIRSF000350">
    <property type="entry name" value="Mercury_reductase_MerA"/>
    <property type="match status" value="1"/>
</dbReference>
<dbReference type="InterPro" id="IPR004099">
    <property type="entry name" value="Pyr_nucl-diS_OxRdtase_dimer"/>
</dbReference>
<dbReference type="Pfam" id="PF02852">
    <property type="entry name" value="Pyr_redox_dim"/>
    <property type="match status" value="1"/>
</dbReference>
<dbReference type="InterPro" id="IPR012999">
    <property type="entry name" value="Pyr_OxRdtase_I_AS"/>
</dbReference>
<sequence>MSTFEYDFFVIGAGSGGVRAARTAAALGARTGIAEERFFGGTCVNVGCIPKKLYTYAAHTRHDIADSAAYGWHVASEPTFDWSLLKTNKDKEINRLNGIYKNLLNSADVDIHEGHARLAGPNRVAIGDREITAEHILFAVGGQSFMPPVPGIENALDSDDFFELSAQPTDVLIVGGGYIATELAGVFSGLGSQVTLAYRGDLLLNGFDEDIRSFFTDSIKSYVNLKLNSDIQRIERSGDKKEVVFSDGTRAAFDAVLYATGRVPATAKLGLTDFGIKLSDVGAIIVDKNFETAMPGVYAVGDVIDRVTLTPVALAEGQALARRLFGGPKQQVSYDLIPAAVFSEPQIATVGMTEAEARSCHKNIDVYRSRFRPLKHTLTGRDSFSLMKMLVDRESDRVVGMHMAGTDAAEIMQGMAVALQAGATKSQFDSTIGIHPTAAEEFVTMRTPVEDSTD</sequence>
<reference evidence="14" key="1">
    <citation type="submission" date="2016-07" db="EMBL/GenBank/DDBJ databases">
        <authorList>
            <person name="Florea S."/>
            <person name="Webb J.S."/>
            <person name="Jaromczyk J."/>
            <person name="Schardl C.L."/>
        </authorList>
    </citation>
    <scope>NUCLEOTIDE SEQUENCE [LARGE SCALE GENOMIC DNA]</scope>
    <source>
        <strain evidence="14">KCTC 42131</strain>
    </source>
</reference>
<keyword evidence="3 8" id="KW-0274">FAD</keyword>
<dbReference type="GO" id="GO:0005829">
    <property type="term" value="C:cytosol"/>
    <property type="evidence" value="ECO:0007669"/>
    <property type="project" value="TreeGrafter"/>
</dbReference>
<dbReference type="GO" id="GO:0034599">
    <property type="term" value="P:cellular response to oxidative stress"/>
    <property type="evidence" value="ECO:0007669"/>
    <property type="project" value="TreeGrafter"/>
</dbReference>
<evidence type="ECO:0000256" key="9">
    <source>
        <dbReference type="PIRSR" id="PIRSR000350-4"/>
    </source>
</evidence>
<dbReference type="AlphaFoldDB" id="A0A1E8CMY1"/>
<evidence type="ECO:0000256" key="7">
    <source>
        <dbReference type="PIRSR" id="PIRSR000350-2"/>
    </source>
</evidence>
<evidence type="ECO:0000256" key="2">
    <source>
        <dbReference type="ARBA" id="ARBA00022630"/>
    </source>
</evidence>
<evidence type="ECO:0000256" key="3">
    <source>
        <dbReference type="ARBA" id="ARBA00022827"/>
    </source>
</evidence>
<dbReference type="Gene3D" id="3.50.50.60">
    <property type="entry name" value="FAD/NAD(P)-binding domain"/>
    <property type="match status" value="2"/>
</dbReference>
<dbReference type="RefSeq" id="WP_070118055.1">
    <property type="nucleotide sequence ID" value="NZ_MASR01000001.1"/>
</dbReference>
<dbReference type="SUPFAM" id="SSF55424">
    <property type="entry name" value="FAD/NAD-linked reductases, dimerisation (C-terminal) domain"/>
    <property type="match status" value="1"/>
</dbReference>
<dbReference type="InterPro" id="IPR001100">
    <property type="entry name" value="Pyr_nuc-diS_OxRdtase"/>
</dbReference>
<dbReference type="STRING" id="1524254.PHACT_01015"/>
<keyword evidence="5" id="KW-1015">Disulfide bond</keyword>
<dbReference type="PANTHER" id="PTHR42737">
    <property type="entry name" value="GLUTATHIONE REDUCTASE"/>
    <property type="match status" value="1"/>
</dbReference>
<evidence type="ECO:0000256" key="10">
    <source>
        <dbReference type="RuleBase" id="RU003691"/>
    </source>
</evidence>
<comment type="cofactor">
    <cofactor evidence="8">
        <name>FAD</name>
        <dbReference type="ChEBI" id="CHEBI:57692"/>
    </cofactor>
    <text evidence="8">Binds 1 FAD per subunit.</text>
</comment>
<dbReference type="PROSITE" id="PS00076">
    <property type="entry name" value="PYRIDINE_REDOX_1"/>
    <property type="match status" value="1"/>
</dbReference>
<dbReference type="InterPro" id="IPR016156">
    <property type="entry name" value="FAD/NAD-linked_Rdtase_dimer_sf"/>
</dbReference>
<keyword evidence="2 10" id="KW-0285">Flavoprotein</keyword>
<dbReference type="Gene3D" id="3.30.390.30">
    <property type="match status" value="1"/>
</dbReference>
<keyword evidence="8" id="KW-0520">NAD</keyword>
<name>A0A1E8CMY1_9GAMM</name>
<feature type="disulfide bond" description="Redox-active" evidence="9">
    <location>
        <begin position="43"/>
        <end position="48"/>
    </location>
</feature>
<proteinExistence type="inferred from homology"/>
<comment type="caution">
    <text evidence="13">The sequence shown here is derived from an EMBL/GenBank/DDBJ whole genome shotgun (WGS) entry which is preliminary data.</text>
</comment>
<dbReference type="InterPro" id="IPR023753">
    <property type="entry name" value="FAD/NAD-binding_dom"/>
</dbReference>
<dbReference type="InterPro" id="IPR036188">
    <property type="entry name" value="FAD/NAD-bd_sf"/>
</dbReference>
<organism evidence="13 14">
    <name type="scientific">Pseudohongiella acticola</name>
    <dbReference type="NCBI Taxonomy" id="1524254"/>
    <lineage>
        <taxon>Bacteria</taxon>
        <taxon>Pseudomonadati</taxon>
        <taxon>Pseudomonadota</taxon>
        <taxon>Gammaproteobacteria</taxon>
        <taxon>Pseudomonadales</taxon>
        <taxon>Pseudohongiellaceae</taxon>
        <taxon>Pseudohongiella</taxon>
    </lineage>
</organism>
<dbReference type="PRINTS" id="PR00411">
    <property type="entry name" value="PNDRDTASEI"/>
</dbReference>
<dbReference type="PRINTS" id="PR00368">
    <property type="entry name" value="FADPNR"/>
</dbReference>
<keyword evidence="8" id="KW-0547">Nucleotide-binding</keyword>
<evidence type="ECO:0000256" key="1">
    <source>
        <dbReference type="ARBA" id="ARBA00007532"/>
    </source>
</evidence>
<evidence type="ECO:0000256" key="4">
    <source>
        <dbReference type="ARBA" id="ARBA00023002"/>
    </source>
</evidence>
<evidence type="ECO:0000259" key="11">
    <source>
        <dbReference type="Pfam" id="PF02852"/>
    </source>
</evidence>
<protein>
    <submittedName>
        <fullName evidence="13">Glutathione-disulfide reductase</fullName>
    </submittedName>
</protein>
<evidence type="ECO:0000256" key="8">
    <source>
        <dbReference type="PIRSR" id="PIRSR000350-3"/>
    </source>
</evidence>
<evidence type="ECO:0000313" key="14">
    <source>
        <dbReference type="Proteomes" id="UP000175669"/>
    </source>
</evidence>
<dbReference type="GO" id="GO:0045454">
    <property type="term" value="P:cell redox homeostasis"/>
    <property type="evidence" value="ECO:0007669"/>
    <property type="project" value="InterPro"/>
</dbReference>
<dbReference type="PANTHER" id="PTHR42737:SF2">
    <property type="entry name" value="GLUTATHIONE REDUCTASE"/>
    <property type="match status" value="1"/>
</dbReference>
<dbReference type="GO" id="GO:0006749">
    <property type="term" value="P:glutathione metabolic process"/>
    <property type="evidence" value="ECO:0007669"/>
    <property type="project" value="TreeGrafter"/>
</dbReference>
<feature type="binding site" evidence="8">
    <location>
        <position position="52"/>
    </location>
    <ligand>
        <name>FAD</name>
        <dbReference type="ChEBI" id="CHEBI:57692"/>
    </ligand>
</feature>
<feature type="binding site" evidence="8">
    <location>
        <begin position="175"/>
        <end position="182"/>
    </location>
    <ligand>
        <name>NAD(+)</name>
        <dbReference type="ChEBI" id="CHEBI:57540"/>
    </ligand>
</feature>
<dbReference type="Pfam" id="PF07992">
    <property type="entry name" value="Pyr_redox_2"/>
    <property type="match status" value="1"/>
</dbReference>
<feature type="active site" description="Proton acceptor" evidence="7">
    <location>
        <position position="435"/>
    </location>
</feature>
<dbReference type="InterPro" id="IPR046952">
    <property type="entry name" value="GSHR/TRXR-like"/>
</dbReference>